<dbReference type="AlphaFoldDB" id="A0AAW2U1F0"/>
<proteinExistence type="predicted"/>
<name>A0AAW2U1F0_9LAMI</name>
<gene>
    <name evidence="3" type="ORF">Slati_3653400</name>
</gene>
<dbReference type="SUPFAM" id="SSF53167">
    <property type="entry name" value="Purine and uridine phosphorylases"/>
    <property type="match status" value="1"/>
</dbReference>
<dbReference type="InterPro" id="IPR000845">
    <property type="entry name" value="Nucleoside_phosphorylase_d"/>
</dbReference>
<dbReference type="PANTHER" id="PTHR21234:SF42">
    <property type="entry name" value="PHOSPHORYLASE SUPERFAMILY PROTEIN"/>
    <property type="match status" value="1"/>
</dbReference>
<evidence type="ECO:0000259" key="2">
    <source>
        <dbReference type="Pfam" id="PF01048"/>
    </source>
</evidence>
<comment type="caution">
    <text evidence="3">The sequence shown here is derived from an EMBL/GenBank/DDBJ whole genome shotgun (WGS) entry which is preliminary data.</text>
</comment>
<dbReference type="Pfam" id="PF01048">
    <property type="entry name" value="PNP_UDP_1"/>
    <property type="match status" value="1"/>
</dbReference>
<dbReference type="PANTHER" id="PTHR21234">
    <property type="entry name" value="PURINE NUCLEOSIDE PHOSPHORYLASE"/>
    <property type="match status" value="1"/>
</dbReference>
<feature type="domain" description="Nucleoside phosphorylase" evidence="2">
    <location>
        <begin position="47"/>
        <end position="344"/>
    </location>
</feature>
<dbReference type="CDD" id="cd09008">
    <property type="entry name" value="MTAN"/>
    <property type="match status" value="1"/>
</dbReference>
<evidence type="ECO:0000256" key="1">
    <source>
        <dbReference type="SAM" id="SignalP"/>
    </source>
</evidence>
<dbReference type="GO" id="GO:0009116">
    <property type="term" value="P:nucleoside metabolic process"/>
    <property type="evidence" value="ECO:0007669"/>
    <property type="project" value="InterPro"/>
</dbReference>
<evidence type="ECO:0000313" key="3">
    <source>
        <dbReference type="EMBL" id="KAL0410637.1"/>
    </source>
</evidence>
<dbReference type="GO" id="GO:0003824">
    <property type="term" value="F:catalytic activity"/>
    <property type="evidence" value="ECO:0007669"/>
    <property type="project" value="InterPro"/>
</dbReference>
<protein>
    <recommendedName>
        <fullName evidence="2">Nucleoside phosphorylase domain-containing protein</fullName>
    </recommendedName>
</protein>
<feature type="signal peptide" evidence="1">
    <location>
        <begin position="1"/>
        <end position="27"/>
    </location>
</feature>
<accession>A0AAW2U1F0</accession>
<feature type="chain" id="PRO_5043610082" description="Nucleoside phosphorylase domain-containing protein" evidence="1">
    <location>
        <begin position="28"/>
        <end position="406"/>
    </location>
</feature>
<sequence length="406" mass="44266">MHMVWKIGLLGWVITMMSIDMAKVADGAVSENVMKKIDVINSMGPYLGVVVPNTFEMGPFLNSPSFVPHPHLPFLDFAGRRFRIGAVETRKVVVVMTGLSTINAGIATQLLLSLFDIEGVVHFGIAGNANPQLQIGDVTIPHYWAHTGLWNWQRWGDDADDELALESTGDYTREIGYLKFSDYNNTTNVSESTDNFLNRVWYQPEEIFSIDGQPEVRQHAFWVPADTHYLSLAKNLEGMKLERCVNSTCLPRTPEVVLVERGVSANVFVDNAAYREFLRSKFNATPIDMESAAVALVCLQQMKPFIAIRALSDLAGGGSSVSNEADAFAPLAAQNAVSVMLSFVNLTVPHVGVRPVLWSLMACNFFGSVVWKCSAGPLSTLCVAPVSGNNSFLALCGGSGVDGRLG</sequence>
<reference evidence="3" key="2">
    <citation type="journal article" date="2024" name="Plant">
        <title>Genomic evolution and insights into agronomic trait innovations of Sesamum species.</title>
        <authorList>
            <person name="Miao H."/>
            <person name="Wang L."/>
            <person name="Qu L."/>
            <person name="Liu H."/>
            <person name="Sun Y."/>
            <person name="Le M."/>
            <person name="Wang Q."/>
            <person name="Wei S."/>
            <person name="Zheng Y."/>
            <person name="Lin W."/>
            <person name="Duan Y."/>
            <person name="Cao H."/>
            <person name="Xiong S."/>
            <person name="Wang X."/>
            <person name="Wei L."/>
            <person name="Li C."/>
            <person name="Ma Q."/>
            <person name="Ju M."/>
            <person name="Zhao R."/>
            <person name="Li G."/>
            <person name="Mu C."/>
            <person name="Tian Q."/>
            <person name="Mei H."/>
            <person name="Zhang T."/>
            <person name="Gao T."/>
            <person name="Zhang H."/>
        </authorList>
    </citation>
    <scope>NUCLEOTIDE SEQUENCE</scope>
    <source>
        <strain evidence="3">KEN1</strain>
    </source>
</reference>
<keyword evidence="1" id="KW-0732">Signal</keyword>
<dbReference type="EMBL" id="JACGWN010000013">
    <property type="protein sequence ID" value="KAL0410637.1"/>
    <property type="molecule type" value="Genomic_DNA"/>
</dbReference>
<organism evidence="3">
    <name type="scientific">Sesamum latifolium</name>
    <dbReference type="NCBI Taxonomy" id="2727402"/>
    <lineage>
        <taxon>Eukaryota</taxon>
        <taxon>Viridiplantae</taxon>
        <taxon>Streptophyta</taxon>
        <taxon>Embryophyta</taxon>
        <taxon>Tracheophyta</taxon>
        <taxon>Spermatophyta</taxon>
        <taxon>Magnoliopsida</taxon>
        <taxon>eudicotyledons</taxon>
        <taxon>Gunneridae</taxon>
        <taxon>Pentapetalae</taxon>
        <taxon>asterids</taxon>
        <taxon>lamiids</taxon>
        <taxon>Lamiales</taxon>
        <taxon>Pedaliaceae</taxon>
        <taxon>Sesamum</taxon>
    </lineage>
</organism>
<dbReference type="InterPro" id="IPR035994">
    <property type="entry name" value="Nucleoside_phosphorylase_sf"/>
</dbReference>
<reference evidence="3" key="1">
    <citation type="submission" date="2020-06" db="EMBL/GenBank/DDBJ databases">
        <authorList>
            <person name="Li T."/>
            <person name="Hu X."/>
            <person name="Zhang T."/>
            <person name="Song X."/>
            <person name="Zhang H."/>
            <person name="Dai N."/>
            <person name="Sheng W."/>
            <person name="Hou X."/>
            <person name="Wei L."/>
        </authorList>
    </citation>
    <scope>NUCLEOTIDE SEQUENCE</scope>
    <source>
        <strain evidence="3">KEN1</strain>
        <tissue evidence="3">Leaf</tissue>
    </source>
</reference>
<dbReference type="Gene3D" id="3.40.50.1580">
    <property type="entry name" value="Nucleoside phosphorylase domain"/>
    <property type="match status" value="1"/>
</dbReference>